<organism evidence="8 9">
    <name type="scientific">Mucilaginibacter pineti</name>
    <dbReference type="NCBI Taxonomy" id="1391627"/>
    <lineage>
        <taxon>Bacteria</taxon>
        <taxon>Pseudomonadati</taxon>
        <taxon>Bacteroidota</taxon>
        <taxon>Sphingobacteriia</taxon>
        <taxon>Sphingobacteriales</taxon>
        <taxon>Sphingobacteriaceae</taxon>
        <taxon>Mucilaginibacter</taxon>
    </lineage>
</organism>
<dbReference type="Proteomes" id="UP000199072">
    <property type="component" value="Unassembled WGS sequence"/>
</dbReference>
<dbReference type="SUPFAM" id="SSF55785">
    <property type="entry name" value="PYP-like sensor domain (PAS domain)"/>
    <property type="match status" value="1"/>
</dbReference>
<dbReference type="SMART" id="SM00387">
    <property type="entry name" value="HATPase_c"/>
    <property type="match status" value="1"/>
</dbReference>
<dbReference type="STRING" id="1391627.SAMN05216464_111227"/>
<dbReference type="InterPro" id="IPR052162">
    <property type="entry name" value="Sensor_kinase/Photoreceptor"/>
</dbReference>
<dbReference type="PRINTS" id="PR00344">
    <property type="entry name" value="BCTRLSENSOR"/>
</dbReference>
<dbReference type="Pfam" id="PF02518">
    <property type="entry name" value="HATPase_c"/>
    <property type="match status" value="1"/>
</dbReference>
<evidence type="ECO:0000256" key="4">
    <source>
        <dbReference type="ARBA" id="ARBA00022679"/>
    </source>
</evidence>
<evidence type="ECO:0000313" key="8">
    <source>
        <dbReference type="EMBL" id="SDE99764.1"/>
    </source>
</evidence>
<evidence type="ECO:0000256" key="3">
    <source>
        <dbReference type="ARBA" id="ARBA00022553"/>
    </source>
</evidence>
<keyword evidence="9" id="KW-1185">Reference proteome</keyword>
<dbReference type="PANTHER" id="PTHR43304:SF1">
    <property type="entry name" value="PAC DOMAIN-CONTAINING PROTEIN"/>
    <property type="match status" value="1"/>
</dbReference>
<dbReference type="InterPro" id="IPR005467">
    <property type="entry name" value="His_kinase_dom"/>
</dbReference>
<accession>A0A1G7HHL0</accession>
<evidence type="ECO:0000313" key="9">
    <source>
        <dbReference type="Proteomes" id="UP000199072"/>
    </source>
</evidence>
<dbReference type="EMBL" id="FNAI01000011">
    <property type="protein sequence ID" value="SDE99764.1"/>
    <property type="molecule type" value="Genomic_DNA"/>
</dbReference>
<dbReference type="EC" id="2.7.13.3" evidence="2"/>
<dbReference type="InterPro" id="IPR035965">
    <property type="entry name" value="PAS-like_dom_sf"/>
</dbReference>
<dbReference type="Pfam" id="PF08447">
    <property type="entry name" value="PAS_3"/>
    <property type="match status" value="1"/>
</dbReference>
<proteinExistence type="predicted"/>
<dbReference type="InterPro" id="IPR003594">
    <property type="entry name" value="HATPase_dom"/>
</dbReference>
<keyword evidence="4" id="KW-0808">Transferase</keyword>
<protein>
    <recommendedName>
        <fullName evidence="2">histidine kinase</fullName>
        <ecNumber evidence="2">2.7.13.3</ecNumber>
    </recommendedName>
</protein>
<reference evidence="8 9" key="1">
    <citation type="submission" date="2016-10" db="EMBL/GenBank/DDBJ databases">
        <authorList>
            <person name="de Groot N.N."/>
        </authorList>
    </citation>
    <scope>NUCLEOTIDE SEQUENCE [LARGE SCALE GENOMIC DNA]</scope>
    <source>
        <strain evidence="8 9">47C3B</strain>
    </source>
</reference>
<dbReference type="InterPro" id="IPR036097">
    <property type="entry name" value="HisK_dim/P_sf"/>
</dbReference>
<evidence type="ECO:0000256" key="5">
    <source>
        <dbReference type="ARBA" id="ARBA00022777"/>
    </source>
</evidence>
<dbReference type="NCBIfam" id="TIGR00229">
    <property type="entry name" value="sensory_box"/>
    <property type="match status" value="1"/>
</dbReference>
<feature type="domain" description="Histidine kinase" evidence="6">
    <location>
        <begin position="163"/>
        <end position="375"/>
    </location>
</feature>
<dbReference type="InterPro" id="IPR013655">
    <property type="entry name" value="PAS_fold_3"/>
</dbReference>
<dbReference type="InterPro" id="IPR000014">
    <property type="entry name" value="PAS"/>
</dbReference>
<comment type="catalytic activity">
    <reaction evidence="1">
        <text>ATP + protein L-histidine = ADP + protein N-phospho-L-histidine.</text>
        <dbReference type="EC" id="2.7.13.3"/>
    </reaction>
</comment>
<dbReference type="InterPro" id="IPR004358">
    <property type="entry name" value="Sig_transdc_His_kin-like_C"/>
</dbReference>
<dbReference type="PROSITE" id="PS50112">
    <property type="entry name" value="PAS"/>
    <property type="match status" value="1"/>
</dbReference>
<name>A0A1G7HHL0_9SPHI</name>
<dbReference type="InterPro" id="IPR036890">
    <property type="entry name" value="HATPase_C_sf"/>
</dbReference>
<keyword evidence="5" id="KW-0418">Kinase</keyword>
<evidence type="ECO:0000259" key="6">
    <source>
        <dbReference type="PROSITE" id="PS50109"/>
    </source>
</evidence>
<dbReference type="InterPro" id="IPR003661">
    <property type="entry name" value="HisK_dim/P_dom"/>
</dbReference>
<dbReference type="PROSITE" id="PS50109">
    <property type="entry name" value="HIS_KIN"/>
    <property type="match status" value="1"/>
</dbReference>
<dbReference type="SUPFAM" id="SSF55874">
    <property type="entry name" value="ATPase domain of HSP90 chaperone/DNA topoisomerase II/histidine kinase"/>
    <property type="match status" value="1"/>
</dbReference>
<dbReference type="Gene3D" id="3.30.565.10">
    <property type="entry name" value="Histidine kinase-like ATPase, C-terminal domain"/>
    <property type="match status" value="1"/>
</dbReference>
<dbReference type="SUPFAM" id="SSF47384">
    <property type="entry name" value="Homodimeric domain of signal transducing histidine kinase"/>
    <property type="match status" value="1"/>
</dbReference>
<dbReference type="Gene3D" id="1.10.287.130">
    <property type="match status" value="1"/>
</dbReference>
<evidence type="ECO:0000256" key="2">
    <source>
        <dbReference type="ARBA" id="ARBA00012438"/>
    </source>
</evidence>
<sequence length="375" mass="42085">MDRPNSGSKVMRTVFNPHNVNSDTGFNFELFFEISPDLLCIAGYDGYFKRINPTVSKVLGYTMEELFSRPINDFVYVDDQQVTSKSRENLTHSIPLLNFENRYVTKSGEIVWLSWTSMPVDADKLVFAIAKNITHKKKLEEDRIAFIANLTNVNNDLKQLNYTTSHDLRSPVSNLLSVFSLLDVSKIQDEETLEFIDMLKQATENLQDTLNNYVDALSGKGGLNVEIGDLDMEESLNSVLHSLSSLVKNSQAIITADFSEVKTVKFNKAYLESIFLNLLTNSIKYANPDSIPTISIYSRKANGIDQLIFTDSGLGFDMDKVKDKVFGFNQRFHGSADSKGIGLYLVYNHITSLGGNIVIDSKPNKGTTFTISFKP</sequence>
<dbReference type="CDD" id="cd00130">
    <property type="entry name" value="PAS"/>
    <property type="match status" value="1"/>
</dbReference>
<evidence type="ECO:0000259" key="7">
    <source>
        <dbReference type="PROSITE" id="PS50112"/>
    </source>
</evidence>
<dbReference type="GO" id="GO:0000155">
    <property type="term" value="F:phosphorelay sensor kinase activity"/>
    <property type="evidence" value="ECO:0007669"/>
    <property type="project" value="InterPro"/>
</dbReference>
<dbReference type="Gene3D" id="3.30.450.20">
    <property type="entry name" value="PAS domain"/>
    <property type="match status" value="1"/>
</dbReference>
<dbReference type="CDD" id="cd00082">
    <property type="entry name" value="HisKA"/>
    <property type="match status" value="1"/>
</dbReference>
<keyword evidence="3" id="KW-0597">Phosphoprotein</keyword>
<dbReference type="AlphaFoldDB" id="A0A1G7HHL0"/>
<dbReference type="PANTHER" id="PTHR43304">
    <property type="entry name" value="PHYTOCHROME-LIKE PROTEIN CPH1"/>
    <property type="match status" value="1"/>
</dbReference>
<evidence type="ECO:0000256" key="1">
    <source>
        <dbReference type="ARBA" id="ARBA00000085"/>
    </source>
</evidence>
<feature type="domain" description="PAS" evidence="7">
    <location>
        <begin position="45"/>
        <end position="81"/>
    </location>
</feature>
<gene>
    <name evidence="8" type="ORF">SAMN05216464_111227</name>
</gene>